<dbReference type="Proteomes" id="UP000499080">
    <property type="component" value="Unassembled WGS sequence"/>
</dbReference>
<dbReference type="EMBL" id="BGPR01020347">
    <property type="protein sequence ID" value="GBN84429.1"/>
    <property type="molecule type" value="Genomic_DNA"/>
</dbReference>
<comment type="caution">
    <text evidence="1">The sequence shown here is derived from an EMBL/GenBank/DDBJ whole genome shotgun (WGS) entry which is preliminary data.</text>
</comment>
<sequence length="125" mass="14330">MYDLTYNRPNTKRILSGIVFRTWNPPSPKPRPYYWATAAQKSGLRHMIAIMPLCLELKKKLSSKSEIENYTKESTSPPTLYVFSDHLLPLMEVGEEGVISDLVPSFKTVRNCVDRAKITLMLLLK</sequence>
<proteinExistence type="predicted"/>
<name>A0A4Y2SAV0_ARAVE</name>
<reference evidence="1 2" key="1">
    <citation type="journal article" date="2019" name="Sci. Rep.">
        <title>Orb-weaving spider Araneus ventricosus genome elucidates the spidroin gene catalogue.</title>
        <authorList>
            <person name="Kono N."/>
            <person name="Nakamura H."/>
            <person name="Ohtoshi R."/>
            <person name="Moran D.A.P."/>
            <person name="Shinohara A."/>
            <person name="Yoshida Y."/>
            <person name="Fujiwara M."/>
            <person name="Mori M."/>
            <person name="Tomita M."/>
            <person name="Arakawa K."/>
        </authorList>
    </citation>
    <scope>NUCLEOTIDE SEQUENCE [LARGE SCALE GENOMIC DNA]</scope>
</reference>
<gene>
    <name evidence="1" type="ORF">AVEN_128575_1</name>
</gene>
<evidence type="ECO:0000313" key="2">
    <source>
        <dbReference type="Proteomes" id="UP000499080"/>
    </source>
</evidence>
<organism evidence="1 2">
    <name type="scientific">Araneus ventricosus</name>
    <name type="common">Orbweaver spider</name>
    <name type="synonym">Epeira ventricosa</name>
    <dbReference type="NCBI Taxonomy" id="182803"/>
    <lineage>
        <taxon>Eukaryota</taxon>
        <taxon>Metazoa</taxon>
        <taxon>Ecdysozoa</taxon>
        <taxon>Arthropoda</taxon>
        <taxon>Chelicerata</taxon>
        <taxon>Arachnida</taxon>
        <taxon>Araneae</taxon>
        <taxon>Araneomorphae</taxon>
        <taxon>Entelegynae</taxon>
        <taxon>Araneoidea</taxon>
        <taxon>Araneidae</taxon>
        <taxon>Araneus</taxon>
    </lineage>
</organism>
<evidence type="ECO:0000313" key="1">
    <source>
        <dbReference type="EMBL" id="GBN84429.1"/>
    </source>
</evidence>
<accession>A0A4Y2SAV0</accession>
<dbReference type="AlphaFoldDB" id="A0A4Y2SAV0"/>
<protein>
    <submittedName>
        <fullName evidence="1">Uncharacterized protein</fullName>
    </submittedName>
</protein>
<keyword evidence="2" id="KW-1185">Reference proteome</keyword>